<dbReference type="InterPro" id="IPR035919">
    <property type="entry name" value="EAL_sf"/>
</dbReference>
<dbReference type="SMART" id="SM00052">
    <property type="entry name" value="EAL"/>
    <property type="match status" value="1"/>
</dbReference>
<keyword evidence="1" id="KW-1133">Transmembrane helix</keyword>
<feature type="transmembrane region" description="Helical" evidence="1">
    <location>
        <begin position="309"/>
        <end position="327"/>
    </location>
</feature>
<keyword evidence="1" id="KW-0812">Transmembrane</keyword>
<feature type="transmembrane region" description="Helical" evidence="1">
    <location>
        <begin position="260"/>
        <end position="280"/>
    </location>
</feature>
<dbReference type="Gene3D" id="3.20.20.450">
    <property type="entry name" value="EAL domain"/>
    <property type="match status" value="1"/>
</dbReference>
<keyword evidence="1" id="KW-0472">Membrane</keyword>
<evidence type="ECO:0000259" key="2">
    <source>
        <dbReference type="PROSITE" id="PS50883"/>
    </source>
</evidence>
<dbReference type="InterPro" id="IPR050706">
    <property type="entry name" value="Cyclic-di-GMP_PDE-like"/>
</dbReference>
<gene>
    <name evidence="3" type="ORF">RM533_02840</name>
</gene>
<protein>
    <submittedName>
        <fullName evidence="3">EAL domain-containing protein</fullName>
    </submittedName>
</protein>
<comment type="caution">
    <text evidence="3">The sequence shown here is derived from an EMBL/GenBank/DDBJ whole genome shotgun (WGS) entry which is preliminary data.</text>
</comment>
<dbReference type="Proteomes" id="UP001259803">
    <property type="component" value="Unassembled WGS sequence"/>
</dbReference>
<dbReference type="PROSITE" id="PS50883">
    <property type="entry name" value="EAL"/>
    <property type="match status" value="1"/>
</dbReference>
<name>A0ABU2ZEU3_9SPHN</name>
<dbReference type="SMART" id="SM01080">
    <property type="entry name" value="CHASE2"/>
    <property type="match status" value="1"/>
</dbReference>
<dbReference type="Pfam" id="PF05226">
    <property type="entry name" value="CHASE2"/>
    <property type="match status" value="1"/>
</dbReference>
<dbReference type="CDD" id="cd01948">
    <property type="entry name" value="EAL"/>
    <property type="match status" value="1"/>
</dbReference>
<dbReference type="RefSeq" id="WP_311339659.1">
    <property type="nucleotide sequence ID" value="NZ_JAVRHS010000001.1"/>
</dbReference>
<dbReference type="Pfam" id="PF00563">
    <property type="entry name" value="EAL"/>
    <property type="match status" value="1"/>
</dbReference>
<proteinExistence type="predicted"/>
<feature type="domain" description="EAL" evidence="2">
    <location>
        <begin position="490"/>
        <end position="741"/>
    </location>
</feature>
<feature type="transmembrane region" description="Helical" evidence="1">
    <location>
        <begin position="287"/>
        <end position="303"/>
    </location>
</feature>
<dbReference type="InterPro" id="IPR001633">
    <property type="entry name" value="EAL_dom"/>
</dbReference>
<evidence type="ECO:0000313" key="3">
    <source>
        <dbReference type="EMBL" id="MDT0575120.1"/>
    </source>
</evidence>
<dbReference type="EMBL" id="JAVRHS010000001">
    <property type="protein sequence ID" value="MDT0575120.1"/>
    <property type="molecule type" value="Genomic_DNA"/>
</dbReference>
<dbReference type="PANTHER" id="PTHR33121">
    <property type="entry name" value="CYCLIC DI-GMP PHOSPHODIESTERASE PDEF"/>
    <property type="match status" value="1"/>
</dbReference>
<dbReference type="PANTHER" id="PTHR33121:SF79">
    <property type="entry name" value="CYCLIC DI-GMP PHOSPHODIESTERASE PDED-RELATED"/>
    <property type="match status" value="1"/>
</dbReference>
<sequence length="746" mass="80071">MPAKLVPVSQLLISALAAAFLALAGISDPLDEAFWVTTSQFMPKPVSDELVLINVTNPASGAEQSIAASQAKAIRALSAYRPEAIFLQGSFSRGDSGVAELQAAIAATTVPVTVGWQKKLAASDGGLRQVLGKEAQLPGATDTLDVYFYSALGYPWKTTSVFSLGTQDVPVFPAAIAGKPHQEEPFLLDYHYQSADFTVYALDQVARGIPRDNDLAGKRIIIGTAAAEGLSGTKIPGGRVPSIYVTLIAAETLIQGAPDILPWFLPLGLVCLILLISIWLQQPFRRPAVTLAVLIALLLPIIAADWNSFAQIGAALLCTLLFIALRARSAWQARAANTDNLSGLPNFNALQEEMSSDSRLIVTRVARFEEILASLEPSLHKQFVQQIEHRLSIGREGRLYTDGTGHFAWFDPAASHDNDHVTGLLALANAPLVVGNRNLDFACSFGILDSAAAKPQQAVSATVVAAEAAASRPSHVAFVSEQTGKDAQWQLSLHAALDHAIAHDQIYLEYQPQRDLATWEIIGAEALVRWRHPERGEISPAEFIPQVEKAGRLLPLTAHILRSAARAIGSHPAPDRRIAVNISASLISKPDFVEFVCSSVADGGAPFSAITLEITETTRIPDVAAAATNLSKLRERGFAVSLDDFGTGEANLSLLVDLPCDELKIDRSFVRLAQDNDRARMIIAAVAQTASHSNLRLVAEGIETTAELEILRSLGCSIGQGYLLGRPKEFGAMQEQFASGKSLYRN</sequence>
<accession>A0ABU2ZEU3</accession>
<evidence type="ECO:0000256" key="1">
    <source>
        <dbReference type="SAM" id="Phobius"/>
    </source>
</evidence>
<reference evidence="3 4" key="1">
    <citation type="submission" date="2023-09" db="EMBL/GenBank/DDBJ databases">
        <authorList>
            <person name="Rey-Velasco X."/>
        </authorList>
    </citation>
    <scope>NUCLEOTIDE SEQUENCE [LARGE SCALE GENOMIC DNA]</scope>
    <source>
        <strain evidence="3 4">F390</strain>
    </source>
</reference>
<dbReference type="InterPro" id="IPR007890">
    <property type="entry name" value="CHASE2"/>
</dbReference>
<evidence type="ECO:0000313" key="4">
    <source>
        <dbReference type="Proteomes" id="UP001259803"/>
    </source>
</evidence>
<organism evidence="3 4">
    <name type="scientific">Croceicoccus esteveae</name>
    <dbReference type="NCBI Taxonomy" id="3075597"/>
    <lineage>
        <taxon>Bacteria</taxon>
        <taxon>Pseudomonadati</taxon>
        <taxon>Pseudomonadota</taxon>
        <taxon>Alphaproteobacteria</taxon>
        <taxon>Sphingomonadales</taxon>
        <taxon>Erythrobacteraceae</taxon>
        <taxon>Croceicoccus</taxon>
    </lineage>
</organism>
<dbReference type="SUPFAM" id="SSF141868">
    <property type="entry name" value="EAL domain-like"/>
    <property type="match status" value="1"/>
</dbReference>
<keyword evidence="4" id="KW-1185">Reference proteome</keyword>